<dbReference type="Proteomes" id="UP000018890">
    <property type="component" value="Unassembled WGS sequence"/>
</dbReference>
<name>W4Q5Z8_9BACI</name>
<dbReference type="SUPFAM" id="SSF53474">
    <property type="entry name" value="alpha/beta-Hydrolases"/>
    <property type="match status" value="1"/>
</dbReference>
<keyword evidence="2" id="KW-0378">Hydrolase</keyword>
<gene>
    <name evidence="2" type="ORF">JCM9140_3528</name>
</gene>
<evidence type="ECO:0000313" key="3">
    <source>
        <dbReference type="Proteomes" id="UP000018890"/>
    </source>
</evidence>
<dbReference type="GO" id="GO:0016787">
    <property type="term" value="F:hydrolase activity"/>
    <property type="evidence" value="ECO:0007669"/>
    <property type="project" value="UniProtKB-KW"/>
</dbReference>
<dbReference type="AlphaFoldDB" id="W4Q5Z8"/>
<accession>W4Q5Z8</accession>
<dbReference type="EMBL" id="BAUT01000049">
    <property type="protein sequence ID" value="GAE27385.1"/>
    <property type="molecule type" value="Genomic_DNA"/>
</dbReference>
<dbReference type="InterPro" id="IPR000073">
    <property type="entry name" value="AB_hydrolase_1"/>
</dbReference>
<dbReference type="Pfam" id="PF12697">
    <property type="entry name" value="Abhydrolase_6"/>
    <property type="match status" value="1"/>
</dbReference>
<dbReference type="PANTHER" id="PTHR43689:SF8">
    <property type="entry name" value="ALPHA_BETA-HYDROLASES SUPERFAMILY PROTEIN"/>
    <property type="match status" value="1"/>
</dbReference>
<dbReference type="PRINTS" id="PR00111">
    <property type="entry name" value="ABHYDROLASE"/>
</dbReference>
<dbReference type="Gene3D" id="3.40.50.1820">
    <property type="entry name" value="alpha/beta hydrolase"/>
    <property type="match status" value="1"/>
</dbReference>
<comment type="caution">
    <text evidence="2">The sequence shown here is derived from an EMBL/GenBank/DDBJ whole genome shotgun (WGS) entry which is preliminary data.</text>
</comment>
<organism evidence="2 3">
    <name type="scientific">Halalkalibacter wakoensis JCM 9140</name>
    <dbReference type="NCBI Taxonomy" id="1236970"/>
    <lineage>
        <taxon>Bacteria</taxon>
        <taxon>Bacillati</taxon>
        <taxon>Bacillota</taxon>
        <taxon>Bacilli</taxon>
        <taxon>Bacillales</taxon>
        <taxon>Bacillaceae</taxon>
        <taxon>Halalkalibacter</taxon>
    </lineage>
</organism>
<sequence length="239" mass="26773">MKNDGPTFLFIHGAGGTQSKWRLIKEAFTSDEATFIDLPGRKKNAELSERTIREFSSALSSSIGEDTIVVGHSMGGLIAMDLAIKNPNVKGIVLVASHFHLPVHEKVLNQLENGTFPEGLFFASYSKQADTKLLEEEKEELSLVDMNQIFIDFSACNDYKNGKETFAELQVPILIIYGDEDRMLPKDSREQVLALNKHTSIKTIEKSGHYVMLEQPEKLLVELRNFQKEVSVLKGSEIT</sequence>
<dbReference type="PANTHER" id="PTHR43689">
    <property type="entry name" value="HYDROLASE"/>
    <property type="match status" value="1"/>
</dbReference>
<feature type="domain" description="AB hydrolase-1" evidence="1">
    <location>
        <begin position="8"/>
        <end position="219"/>
    </location>
</feature>
<reference evidence="2" key="1">
    <citation type="journal article" date="2014" name="Genome Announc.">
        <title>Draft Genome Sequences of Three Alkaliphilic Bacillus Strains, Bacillus wakoensis JCM 9140T, Bacillus akibai JCM 9157T, and Bacillus hemicellulosilyticus JCM 9152T.</title>
        <authorList>
            <person name="Yuki M."/>
            <person name="Oshima K."/>
            <person name="Suda W."/>
            <person name="Oshida Y."/>
            <person name="Kitamura K."/>
            <person name="Iida T."/>
            <person name="Hattori M."/>
            <person name="Ohkuma M."/>
        </authorList>
    </citation>
    <scope>NUCLEOTIDE SEQUENCE [LARGE SCALE GENOMIC DNA]</scope>
    <source>
        <strain evidence="2">JCM 9140</strain>
    </source>
</reference>
<dbReference type="InterPro" id="IPR029058">
    <property type="entry name" value="AB_hydrolase_fold"/>
</dbReference>
<proteinExistence type="predicted"/>
<dbReference type="OrthoDB" id="9112061at2"/>
<evidence type="ECO:0000313" key="2">
    <source>
        <dbReference type="EMBL" id="GAE27385.1"/>
    </source>
</evidence>
<protein>
    <submittedName>
        <fullName evidence="2">Alpha/beta hydrolase fold</fullName>
    </submittedName>
</protein>
<evidence type="ECO:0000259" key="1">
    <source>
        <dbReference type="Pfam" id="PF12697"/>
    </source>
</evidence>
<dbReference type="STRING" id="1236970.JCM9140_3528"/>
<dbReference type="RefSeq" id="WP_034748567.1">
    <property type="nucleotide sequence ID" value="NZ_BAUT01000049.1"/>
</dbReference>
<keyword evidence="3" id="KW-1185">Reference proteome</keyword>